<feature type="compositionally biased region" description="Low complexity" evidence="1">
    <location>
        <begin position="558"/>
        <end position="568"/>
    </location>
</feature>
<dbReference type="Proteomes" id="UP001320420">
    <property type="component" value="Unassembled WGS sequence"/>
</dbReference>
<sequence length="568" mass="62216">MSQPPGTELIKTVLRQALPNVNIEAIRPLPCSRLQRAYRVEVSDGRTLMLTHSPPPTLRLLRSEQWPVVSNFLVVKWLLTTVFESPAADEGASLDEAAAANRFGGRSGEGKQHARIKPADSLREIVLPYIPSHIASSASTTDSGSAFHLFEPAKGVPIASLPRHLTVPERKIVDYQVGRLLRRLSELKSPNGTFGPAVAVIGSRQQKPSQHYDTPPQASAVGAGGTGSWTNAFHSLLESILRDGEDMAVTISYAAIRSHFRRLSHLLDAVTISRLVVLDAGEDENVLVTGAVTEEDTEQQKRQGRRHISSSPIGPSAASGNAGFRSPQTETVTEFTPTLQGPSGVTVTGLWDWSNTVFGDPLFATVFSRETSAEFLRGFRQAPHHRRHHHQQPHQQQQRTNKEKDYTRSGGKKSLRKDTETDQAEDEEDAEIQSEGEEEEWEEGEEEEERDRYNDDAIIEDRANAPIRLLLYECYHATVCVVRQFYRPDGAGSSARELAARRRLAAVLARLRDVEDAATAAAEGKRPRRASASAGSGSGSGDACAWPDGWPPGKKAKVSSAASAKQQR</sequence>
<proteinExistence type="predicted"/>
<feature type="compositionally biased region" description="Polar residues" evidence="1">
    <location>
        <begin position="326"/>
        <end position="341"/>
    </location>
</feature>
<gene>
    <name evidence="2" type="ORF">SLS62_011089</name>
</gene>
<feature type="compositionally biased region" description="Basic residues" evidence="1">
    <location>
        <begin position="382"/>
        <end position="392"/>
    </location>
</feature>
<dbReference type="AlphaFoldDB" id="A0AAN9YG61"/>
<feature type="compositionally biased region" description="Low complexity" evidence="1">
    <location>
        <begin position="530"/>
        <end position="545"/>
    </location>
</feature>
<evidence type="ECO:0000313" key="3">
    <source>
        <dbReference type="Proteomes" id="UP001320420"/>
    </source>
</evidence>
<dbReference type="EMBL" id="JAKJXP020000169">
    <property type="protein sequence ID" value="KAK7740589.1"/>
    <property type="molecule type" value="Genomic_DNA"/>
</dbReference>
<accession>A0AAN9YG61</accession>
<evidence type="ECO:0000313" key="2">
    <source>
        <dbReference type="EMBL" id="KAK7740589.1"/>
    </source>
</evidence>
<protein>
    <submittedName>
        <fullName evidence="2">Uncharacterized protein</fullName>
    </submittedName>
</protein>
<feature type="compositionally biased region" description="Low complexity" evidence="1">
    <location>
        <begin position="309"/>
        <end position="320"/>
    </location>
</feature>
<comment type="caution">
    <text evidence="2">The sequence shown here is derived from an EMBL/GenBank/DDBJ whole genome shotgun (WGS) entry which is preliminary data.</text>
</comment>
<feature type="region of interest" description="Disordered" evidence="1">
    <location>
        <begin position="518"/>
        <end position="568"/>
    </location>
</feature>
<name>A0AAN9YG61_9PEZI</name>
<evidence type="ECO:0000256" key="1">
    <source>
        <dbReference type="SAM" id="MobiDB-lite"/>
    </source>
</evidence>
<feature type="region of interest" description="Disordered" evidence="1">
    <location>
        <begin position="293"/>
        <end position="341"/>
    </location>
</feature>
<organism evidence="2 3">
    <name type="scientific">Diatrype stigma</name>
    <dbReference type="NCBI Taxonomy" id="117547"/>
    <lineage>
        <taxon>Eukaryota</taxon>
        <taxon>Fungi</taxon>
        <taxon>Dikarya</taxon>
        <taxon>Ascomycota</taxon>
        <taxon>Pezizomycotina</taxon>
        <taxon>Sordariomycetes</taxon>
        <taxon>Xylariomycetidae</taxon>
        <taxon>Xylariales</taxon>
        <taxon>Diatrypaceae</taxon>
        <taxon>Diatrype</taxon>
    </lineage>
</organism>
<feature type="compositionally biased region" description="Acidic residues" evidence="1">
    <location>
        <begin position="421"/>
        <end position="449"/>
    </location>
</feature>
<reference evidence="2 3" key="1">
    <citation type="submission" date="2024-02" db="EMBL/GenBank/DDBJ databases">
        <title>De novo assembly and annotation of 12 fungi associated with fruit tree decline syndrome in Ontario, Canada.</title>
        <authorList>
            <person name="Sulman M."/>
            <person name="Ellouze W."/>
            <person name="Ilyukhin E."/>
        </authorList>
    </citation>
    <scope>NUCLEOTIDE SEQUENCE [LARGE SCALE GENOMIC DNA]</scope>
    <source>
        <strain evidence="2 3">M11/M66-122</strain>
    </source>
</reference>
<feature type="region of interest" description="Disordered" evidence="1">
    <location>
        <begin position="382"/>
        <end position="457"/>
    </location>
</feature>
<keyword evidence="3" id="KW-1185">Reference proteome</keyword>